<dbReference type="RefSeq" id="WP_012662753.1">
    <property type="nucleotide sequence ID" value="NC_012108.1"/>
</dbReference>
<dbReference type="OrthoDB" id="7060908at2"/>
<sequence length="252" mass="28402">MIEKIVVEWTFEPKDYFEDDITIDFGNYKIDIVPGAASASIPPQYIDNIEEIISALNQDLVSRFLAVQVMTHQKYSLSEPSRYDLKKDGSKNIYLQAHDIVCVASVSGDIVVRDADGNVVSDTKKERIDKKKWFSETSAKFRAKDHTLNQMLKSYGASVSDPTNELVHLYEIRDAASKKFGGEKNARSMLGVTKKEWSDFGLVANKKPLVQGRHRGNNVGELRQAETSELATVRKIASKIVENYLIILEKND</sequence>
<evidence type="ECO:0000313" key="1">
    <source>
        <dbReference type="EMBL" id="ACN13504.1"/>
    </source>
</evidence>
<dbReference type="eggNOG" id="ENOG5033CYD">
    <property type="taxonomic scope" value="Bacteria"/>
</dbReference>
<evidence type="ECO:0000313" key="2">
    <source>
        <dbReference type="Proteomes" id="UP000000442"/>
    </source>
</evidence>
<protein>
    <submittedName>
        <fullName evidence="1">Ferric uptake regulation protein</fullName>
    </submittedName>
</protein>
<dbReference type="KEGG" id="dat:HRM2_03850"/>
<dbReference type="AlphaFoldDB" id="C0QGM9"/>
<dbReference type="Proteomes" id="UP000000442">
    <property type="component" value="Chromosome"/>
</dbReference>
<dbReference type="EMBL" id="CP001087">
    <property type="protein sequence ID" value="ACN13504.1"/>
    <property type="molecule type" value="Genomic_DNA"/>
</dbReference>
<accession>C0QGM9</accession>
<name>C0QGM9_DESAH</name>
<keyword evidence="2" id="KW-1185">Reference proteome</keyword>
<reference evidence="1 2" key="1">
    <citation type="journal article" date="2009" name="Environ. Microbiol.">
        <title>Genome sequence of Desulfobacterium autotrophicum HRM2, a marine sulfate reducer oxidizing organic carbon completely to carbon dioxide.</title>
        <authorList>
            <person name="Strittmatter A.W."/>
            <person name="Liesegang H."/>
            <person name="Rabus R."/>
            <person name="Decker I."/>
            <person name="Amann J."/>
            <person name="Andres S."/>
            <person name="Henne A."/>
            <person name="Fricke W.F."/>
            <person name="Martinez-Arias R."/>
            <person name="Bartels D."/>
            <person name="Goesmann A."/>
            <person name="Krause L."/>
            <person name="Puehler A."/>
            <person name="Klenk H.P."/>
            <person name="Richter M."/>
            <person name="Schuler M."/>
            <person name="Gloeckner F.O."/>
            <person name="Meyerdierks A."/>
            <person name="Gottschalk G."/>
            <person name="Amann R."/>
        </authorList>
    </citation>
    <scope>NUCLEOTIDE SEQUENCE [LARGE SCALE GENOMIC DNA]</scope>
    <source>
        <strain evidence="2">ATCC 43914 / DSM 3382 / HRM2</strain>
    </source>
</reference>
<dbReference type="HOGENOM" id="CLU_1101484_0_0_7"/>
<gene>
    <name evidence="1" type="ordered locus">HRM2_03850</name>
</gene>
<organism evidence="1 2">
    <name type="scientific">Desulforapulum autotrophicum (strain ATCC 43914 / DSM 3382 / VKM B-1955 / HRM2)</name>
    <name type="common">Desulfobacterium autotrophicum</name>
    <dbReference type="NCBI Taxonomy" id="177437"/>
    <lineage>
        <taxon>Bacteria</taxon>
        <taxon>Pseudomonadati</taxon>
        <taxon>Thermodesulfobacteriota</taxon>
        <taxon>Desulfobacteria</taxon>
        <taxon>Desulfobacterales</taxon>
        <taxon>Desulfobacteraceae</taxon>
        <taxon>Desulforapulum</taxon>
    </lineage>
</organism>
<proteinExistence type="predicted"/>